<name>M7PC87_PNEMU</name>
<dbReference type="RefSeq" id="XP_007872416.1">
    <property type="nucleotide sequence ID" value="XM_007874225.1"/>
</dbReference>
<dbReference type="eggNOG" id="KOG3769">
    <property type="taxonomic scope" value="Eukaryota"/>
</dbReference>
<dbReference type="AlphaFoldDB" id="M7PC87"/>
<dbReference type="Gene3D" id="3.30.160.20">
    <property type="match status" value="1"/>
</dbReference>
<dbReference type="STRING" id="1069680.M7PC87"/>
<accession>M7PC87</accession>
<evidence type="ECO:0000256" key="4">
    <source>
        <dbReference type="ARBA" id="ARBA00023128"/>
    </source>
</evidence>
<evidence type="ECO:0000259" key="9">
    <source>
        <dbReference type="PROSITE" id="PS50137"/>
    </source>
</evidence>
<evidence type="ECO:0000256" key="2">
    <source>
        <dbReference type="ARBA" id="ARBA00022884"/>
    </source>
</evidence>
<dbReference type="Gene3D" id="1.10.1520.10">
    <property type="entry name" value="Ribonuclease III domain"/>
    <property type="match status" value="1"/>
</dbReference>
<keyword evidence="3" id="KW-0689">Ribosomal protein</keyword>
<keyword evidence="2 8" id="KW-0694">RNA-binding</keyword>
<dbReference type="GO" id="GO:0003735">
    <property type="term" value="F:structural constituent of ribosome"/>
    <property type="evidence" value="ECO:0007669"/>
    <property type="project" value="TreeGrafter"/>
</dbReference>
<reference evidence="11" key="1">
    <citation type="journal article" date="2016" name="Nat. Commun.">
        <title>Genome analysis of three Pneumocystis species reveals adaptation mechanisms to life exclusively in mammalian hosts.</title>
        <authorList>
            <person name="Ma L."/>
            <person name="Chen Z."/>
            <person name="Huang D.W."/>
            <person name="Kutty G."/>
            <person name="Ishihara M."/>
            <person name="Wang H."/>
            <person name="Abouelleil A."/>
            <person name="Bishop L."/>
            <person name="Davey E."/>
            <person name="Deng R."/>
            <person name="Deng X."/>
            <person name="Fan L."/>
            <person name="Fantoni G."/>
            <person name="Fitzgerald M."/>
            <person name="Gogineni E."/>
            <person name="Goldberg J.M."/>
            <person name="Handley G."/>
            <person name="Hu X."/>
            <person name="Huber C."/>
            <person name="Jiao X."/>
            <person name="Jones K."/>
            <person name="Levin J.Z."/>
            <person name="Liu Y."/>
            <person name="Macdonald P."/>
            <person name="Melnikov A."/>
            <person name="Raley C."/>
            <person name="Sassi M."/>
            <person name="Sherman B.T."/>
            <person name="Song X."/>
            <person name="Sykes S."/>
            <person name="Tran B."/>
            <person name="Walsh L."/>
            <person name="Xia Y."/>
            <person name="Yang J."/>
            <person name="Young S."/>
            <person name="Zeng Q."/>
            <person name="Zheng X."/>
            <person name="Stephens R."/>
            <person name="Nusbaum C."/>
            <person name="Birren B.W."/>
            <person name="Azadi P."/>
            <person name="Lempicki R.A."/>
            <person name="Cuomo C.A."/>
            <person name="Kovacs J.A."/>
        </authorList>
    </citation>
    <scope>NUCLEOTIDE SEQUENCE [LARGE SCALE GENOMIC DNA]</scope>
    <source>
        <strain evidence="11">B123</strain>
    </source>
</reference>
<dbReference type="GO" id="GO:0006396">
    <property type="term" value="P:RNA processing"/>
    <property type="evidence" value="ECO:0007669"/>
    <property type="project" value="InterPro"/>
</dbReference>
<dbReference type="GO" id="GO:0004525">
    <property type="term" value="F:ribonuclease III activity"/>
    <property type="evidence" value="ECO:0007669"/>
    <property type="project" value="InterPro"/>
</dbReference>
<evidence type="ECO:0000256" key="3">
    <source>
        <dbReference type="ARBA" id="ARBA00022980"/>
    </source>
</evidence>
<dbReference type="Proteomes" id="UP000011958">
    <property type="component" value="Unassembled WGS sequence"/>
</dbReference>
<evidence type="ECO:0000256" key="1">
    <source>
        <dbReference type="ARBA" id="ARBA00004173"/>
    </source>
</evidence>
<comment type="caution">
    <text evidence="10">The sequence shown here is derived from an EMBL/GenBank/DDBJ whole genome shotgun (WGS) entry which is preliminary data.</text>
</comment>
<comment type="subcellular location">
    <subcellularLocation>
        <location evidence="1">Mitochondrion</location>
    </subcellularLocation>
</comment>
<evidence type="ECO:0000256" key="7">
    <source>
        <dbReference type="ARBA" id="ARBA00035187"/>
    </source>
</evidence>
<evidence type="ECO:0000313" key="11">
    <source>
        <dbReference type="Proteomes" id="UP000011958"/>
    </source>
</evidence>
<sequence>MYKEILMKSKGFITIFCQLNIQRRLESTLQKKKINVNMSGNMNKKEEDIFKLMNEVSAKLFALHARLKLGPQFPNVTLVKTFLDFGVINGLGSVPNNRHLFTLGTCITEYFVSEYLMVRWPRLPYKIMKATLWGYCGTKALAKIGLEWGLETSNKEVNVIPNSSKNELDSVFFEVLSEARNGRLVFKRKGLPHGYSSSTYYEHLEKVVSRMVLSVIGGIYLHCGLTTVKKFVNDHIISRYLSISSMFSFEQPGRELSVLCSRQKLDPPVSRLIAETGRRSSAPLFVVGVYSGNDKLGEGHGSSLKEAKYRASVDALKAWYLYESKGFDFPSKTLENNKEIYTPVHIDYGEVIV</sequence>
<organism evidence="10 11">
    <name type="scientific">Pneumocystis murina (strain B123)</name>
    <name type="common">Mouse pneumocystis pneumonia agent</name>
    <name type="synonym">Pneumocystis carinii f. sp. muris</name>
    <dbReference type="NCBI Taxonomy" id="1069680"/>
    <lineage>
        <taxon>Eukaryota</taxon>
        <taxon>Fungi</taxon>
        <taxon>Dikarya</taxon>
        <taxon>Ascomycota</taxon>
        <taxon>Taphrinomycotina</taxon>
        <taxon>Pneumocystomycetes</taxon>
        <taxon>Pneumocystaceae</taxon>
        <taxon>Pneumocystis</taxon>
    </lineage>
</organism>
<dbReference type="SMART" id="SM00535">
    <property type="entry name" value="RIBOc"/>
    <property type="match status" value="1"/>
</dbReference>
<keyword evidence="11" id="KW-1185">Reference proteome</keyword>
<dbReference type="InterPro" id="IPR000999">
    <property type="entry name" value="RNase_III_dom"/>
</dbReference>
<evidence type="ECO:0000256" key="8">
    <source>
        <dbReference type="PROSITE-ProRule" id="PRU00266"/>
    </source>
</evidence>
<dbReference type="SMART" id="SM00358">
    <property type="entry name" value="DSRM"/>
    <property type="match status" value="1"/>
</dbReference>
<dbReference type="OrthoDB" id="67027at2759"/>
<dbReference type="GO" id="GO:0005739">
    <property type="term" value="C:mitochondrion"/>
    <property type="evidence" value="ECO:0007669"/>
    <property type="project" value="TreeGrafter"/>
</dbReference>
<comment type="similarity">
    <text evidence="6">Belongs to the ribonuclease III family. Mitochondrion-specific ribosomal protein mL44 subfamily.</text>
</comment>
<dbReference type="InterPro" id="IPR036389">
    <property type="entry name" value="RNase_III_sf"/>
</dbReference>
<dbReference type="HOGENOM" id="CLU_034765_3_0_1"/>
<proteinExistence type="inferred from homology"/>
<dbReference type="PROSITE" id="PS50137">
    <property type="entry name" value="DS_RBD"/>
    <property type="match status" value="1"/>
</dbReference>
<dbReference type="InterPro" id="IPR044444">
    <property type="entry name" value="Ribosomal_mL44_DSRM_metazoa"/>
</dbReference>
<dbReference type="InterPro" id="IPR014720">
    <property type="entry name" value="dsRBD_dom"/>
</dbReference>
<gene>
    <name evidence="10" type="ORF">PNEG_00528</name>
</gene>
<dbReference type="EMBL" id="AFWA02000001">
    <property type="protein sequence ID" value="EMR11515.1"/>
    <property type="molecule type" value="Genomic_DNA"/>
</dbReference>
<dbReference type="OMA" id="KAWYLYE"/>
<dbReference type="InterPro" id="IPR044443">
    <property type="entry name" value="Ribosomal_mL44_DSRM_fung"/>
</dbReference>
<dbReference type="SUPFAM" id="SSF69065">
    <property type="entry name" value="RNase III domain-like"/>
    <property type="match status" value="1"/>
</dbReference>
<dbReference type="GO" id="GO:0003725">
    <property type="term" value="F:double-stranded RNA binding"/>
    <property type="evidence" value="ECO:0007669"/>
    <property type="project" value="InterPro"/>
</dbReference>
<evidence type="ECO:0000256" key="5">
    <source>
        <dbReference type="ARBA" id="ARBA00023274"/>
    </source>
</evidence>
<keyword evidence="4" id="KW-0496">Mitochondrion</keyword>
<dbReference type="Pfam" id="PF22892">
    <property type="entry name" value="DSRM_MRPL44"/>
    <property type="match status" value="1"/>
</dbReference>
<evidence type="ECO:0000313" key="10">
    <source>
        <dbReference type="EMBL" id="EMR11515.1"/>
    </source>
</evidence>
<dbReference type="VEuPathDB" id="FungiDB:PNEG_00528"/>
<dbReference type="SUPFAM" id="SSF54768">
    <property type="entry name" value="dsRNA-binding domain-like"/>
    <property type="match status" value="1"/>
</dbReference>
<feature type="domain" description="DRBM" evidence="9">
    <location>
        <begin position="251"/>
        <end position="321"/>
    </location>
</feature>
<dbReference type="PANTHER" id="PTHR11207:SF32">
    <property type="entry name" value="LARGE RIBOSOMAL SUBUNIT PROTEIN ML44"/>
    <property type="match status" value="1"/>
</dbReference>
<protein>
    <recommendedName>
        <fullName evidence="7">Large ribosomal subunit protein mL44</fullName>
    </recommendedName>
</protein>
<evidence type="ECO:0000256" key="6">
    <source>
        <dbReference type="ARBA" id="ARBA00024034"/>
    </source>
</evidence>
<keyword evidence="5" id="KW-0687">Ribonucleoprotein</keyword>
<dbReference type="GeneID" id="19894226"/>
<dbReference type="CDD" id="cd19873">
    <property type="entry name" value="DSRM_MRPL3_like"/>
    <property type="match status" value="1"/>
</dbReference>
<dbReference type="PANTHER" id="PTHR11207">
    <property type="entry name" value="RIBONUCLEASE III"/>
    <property type="match status" value="1"/>
</dbReference>